<dbReference type="STRING" id="542832.A0A3M6VR23"/>
<feature type="region of interest" description="Disordered" evidence="1">
    <location>
        <begin position="1"/>
        <end position="43"/>
    </location>
</feature>
<dbReference type="EMBL" id="QKXF01000565">
    <property type="protein sequence ID" value="RQM10631.1"/>
    <property type="molecule type" value="Genomic_DNA"/>
</dbReference>
<evidence type="ECO:0000256" key="1">
    <source>
        <dbReference type="SAM" id="MobiDB-lite"/>
    </source>
</evidence>
<dbReference type="Proteomes" id="UP000286097">
    <property type="component" value="Unassembled WGS sequence"/>
</dbReference>
<dbReference type="OrthoDB" id="10387150at2759"/>
<dbReference type="Proteomes" id="UP000282087">
    <property type="component" value="Unassembled WGS sequence"/>
</dbReference>
<feature type="compositionally biased region" description="Basic and acidic residues" evidence="1">
    <location>
        <begin position="1"/>
        <end position="13"/>
    </location>
</feature>
<accession>A0A3M6VR23</accession>
<evidence type="ECO:0000313" key="3">
    <source>
        <dbReference type="EMBL" id="RQM10631.1"/>
    </source>
</evidence>
<keyword evidence="4" id="KW-1185">Reference proteome</keyword>
<sequence>MSPDGREDAHDEPVLQLKDVTAPDASSDKSLSTLTSAPGPQDTHDFPDYKWYWHHDKDFMFAQDSDVFKNFKPNDTHQTCSFDTHATP</sequence>
<reference evidence="4 5" key="1">
    <citation type="submission" date="2018-06" db="EMBL/GenBank/DDBJ databases">
        <title>Comparative genomics of downy mildews reveals potential adaptations to biotrophy.</title>
        <authorList>
            <person name="Fletcher K."/>
            <person name="Klosterman S.J."/>
            <person name="Derevnina L."/>
            <person name="Martin F."/>
            <person name="Koike S."/>
            <person name="Reyes Chin-Wo S."/>
            <person name="Mou B."/>
            <person name="Michelmore R."/>
        </authorList>
    </citation>
    <scope>NUCLEOTIDE SEQUENCE [LARGE SCALE GENOMIC DNA]</scope>
    <source>
        <strain evidence="3 5">R13</strain>
        <strain evidence="2 4">R14</strain>
    </source>
</reference>
<gene>
    <name evidence="3" type="ORF">DD237_002860</name>
    <name evidence="2" type="ORF">DD238_002047</name>
</gene>
<evidence type="ECO:0000313" key="4">
    <source>
        <dbReference type="Proteomes" id="UP000282087"/>
    </source>
</evidence>
<proteinExistence type="predicted"/>
<protein>
    <submittedName>
        <fullName evidence="2">Uncharacterized protein</fullName>
    </submittedName>
</protein>
<evidence type="ECO:0000313" key="5">
    <source>
        <dbReference type="Proteomes" id="UP000286097"/>
    </source>
</evidence>
<dbReference type="EMBL" id="QLLG01000035">
    <property type="protein sequence ID" value="RMX69164.1"/>
    <property type="molecule type" value="Genomic_DNA"/>
</dbReference>
<dbReference type="VEuPathDB" id="FungiDB:DD237_002860"/>
<comment type="caution">
    <text evidence="2">The sequence shown here is derived from an EMBL/GenBank/DDBJ whole genome shotgun (WGS) entry which is preliminary data.</text>
</comment>
<feature type="compositionally biased region" description="Polar residues" evidence="1">
    <location>
        <begin position="28"/>
        <end position="38"/>
    </location>
</feature>
<dbReference type="AlphaFoldDB" id="A0A3M6VR23"/>
<organism evidence="2 4">
    <name type="scientific">Peronospora effusa</name>
    <dbReference type="NCBI Taxonomy" id="542832"/>
    <lineage>
        <taxon>Eukaryota</taxon>
        <taxon>Sar</taxon>
        <taxon>Stramenopiles</taxon>
        <taxon>Oomycota</taxon>
        <taxon>Peronosporomycetes</taxon>
        <taxon>Peronosporales</taxon>
        <taxon>Peronosporaceae</taxon>
        <taxon>Peronospora</taxon>
    </lineage>
</organism>
<evidence type="ECO:0000313" key="2">
    <source>
        <dbReference type="EMBL" id="RMX69164.1"/>
    </source>
</evidence>
<name>A0A3M6VR23_9STRA</name>